<organism evidence="1">
    <name type="scientific">Octopus bimaculoides</name>
    <name type="common">California two-spotted octopus</name>
    <dbReference type="NCBI Taxonomy" id="37653"/>
    <lineage>
        <taxon>Eukaryota</taxon>
        <taxon>Metazoa</taxon>
        <taxon>Spiralia</taxon>
        <taxon>Lophotrochozoa</taxon>
        <taxon>Mollusca</taxon>
        <taxon>Cephalopoda</taxon>
        <taxon>Coleoidea</taxon>
        <taxon>Octopodiformes</taxon>
        <taxon>Octopoda</taxon>
        <taxon>Incirrata</taxon>
        <taxon>Octopodidae</taxon>
        <taxon>Octopus</taxon>
    </lineage>
</organism>
<gene>
    <name evidence="1" type="ORF">OCBIM_22008915mg</name>
</gene>
<protein>
    <submittedName>
        <fullName evidence="1">Uncharacterized protein</fullName>
    </submittedName>
</protein>
<reference evidence="1" key="1">
    <citation type="submission" date="2015-07" db="EMBL/GenBank/DDBJ databases">
        <title>MeaNS - Measles Nucleotide Surveillance Program.</title>
        <authorList>
            <person name="Tran T."/>
            <person name="Druce J."/>
        </authorList>
    </citation>
    <scope>NUCLEOTIDE SEQUENCE</scope>
    <source>
        <strain evidence="1">UCB-OBI-ISO-001</strain>
        <tissue evidence="1">Gonad</tissue>
    </source>
</reference>
<name>A0A0L8FSP6_OCTBM</name>
<evidence type="ECO:0000313" key="1">
    <source>
        <dbReference type="EMBL" id="KOF67736.1"/>
    </source>
</evidence>
<dbReference type="AlphaFoldDB" id="A0A0L8FSP6"/>
<proteinExistence type="predicted"/>
<dbReference type="EMBL" id="KQ426806">
    <property type="protein sequence ID" value="KOF67736.1"/>
    <property type="molecule type" value="Genomic_DNA"/>
</dbReference>
<accession>A0A0L8FSP6</accession>
<sequence length="76" mass="8864">MQPVLKYEVQQGSSRRWYQELTMQSPWLLAKYRSITFSFLVLDPAWLTTLSHPVLSTPVNALKSLYTQLYSILESI</sequence>